<gene>
    <name evidence="1" type="ORF">BDN70DRAFT_246189</name>
</gene>
<name>A0A9P6CYB0_9AGAR</name>
<proteinExistence type="predicted"/>
<dbReference type="Proteomes" id="UP000807469">
    <property type="component" value="Unassembled WGS sequence"/>
</dbReference>
<organism evidence="1 2">
    <name type="scientific">Pholiota conissans</name>
    <dbReference type="NCBI Taxonomy" id="109636"/>
    <lineage>
        <taxon>Eukaryota</taxon>
        <taxon>Fungi</taxon>
        <taxon>Dikarya</taxon>
        <taxon>Basidiomycota</taxon>
        <taxon>Agaricomycotina</taxon>
        <taxon>Agaricomycetes</taxon>
        <taxon>Agaricomycetidae</taxon>
        <taxon>Agaricales</taxon>
        <taxon>Agaricineae</taxon>
        <taxon>Strophariaceae</taxon>
        <taxon>Pholiota</taxon>
    </lineage>
</organism>
<sequence>MAAMPNCIYILLVAVGAHESNYYFERLLVTTQNLWSPMPRLFAQHEAARIASDDSNPFKNDQSTWRINLSPFFSFGTVRDLLQRGRPS</sequence>
<protein>
    <submittedName>
        <fullName evidence="1">Uncharacterized protein</fullName>
    </submittedName>
</protein>
<evidence type="ECO:0000313" key="1">
    <source>
        <dbReference type="EMBL" id="KAF9483892.1"/>
    </source>
</evidence>
<evidence type="ECO:0000313" key="2">
    <source>
        <dbReference type="Proteomes" id="UP000807469"/>
    </source>
</evidence>
<dbReference type="AlphaFoldDB" id="A0A9P6CYB0"/>
<accession>A0A9P6CYB0</accession>
<keyword evidence="2" id="KW-1185">Reference proteome</keyword>
<reference evidence="1" key="1">
    <citation type="submission" date="2020-11" db="EMBL/GenBank/DDBJ databases">
        <authorList>
            <consortium name="DOE Joint Genome Institute"/>
            <person name="Ahrendt S."/>
            <person name="Riley R."/>
            <person name="Andreopoulos W."/>
            <person name="Labutti K."/>
            <person name="Pangilinan J."/>
            <person name="Ruiz-Duenas F.J."/>
            <person name="Barrasa J.M."/>
            <person name="Sanchez-Garcia M."/>
            <person name="Camarero S."/>
            <person name="Miyauchi S."/>
            <person name="Serrano A."/>
            <person name="Linde D."/>
            <person name="Babiker R."/>
            <person name="Drula E."/>
            <person name="Ayuso-Fernandez I."/>
            <person name="Pacheco R."/>
            <person name="Padilla G."/>
            <person name="Ferreira P."/>
            <person name="Barriuso J."/>
            <person name="Kellner H."/>
            <person name="Castanera R."/>
            <person name="Alfaro M."/>
            <person name="Ramirez L."/>
            <person name="Pisabarro A.G."/>
            <person name="Kuo A."/>
            <person name="Tritt A."/>
            <person name="Lipzen A."/>
            <person name="He G."/>
            <person name="Yan M."/>
            <person name="Ng V."/>
            <person name="Cullen D."/>
            <person name="Martin F."/>
            <person name="Rosso M.-N."/>
            <person name="Henrissat B."/>
            <person name="Hibbett D."/>
            <person name="Martinez A.T."/>
            <person name="Grigoriev I.V."/>
        </authorList>
    </citation>
    <scope>NUCLEOTIDE SEQUENCE</scope>
    <source>
        <strain evidence="1">CIRM-BRFM 674</strain>
    </source>
</reference>
<dbReference type="EMBL" id="MU155149">
    <property type="protein sequence ID" value="KAF9483892.1"/>
    <property type="molecule type" value="Genomic_DNA"/>
</dbReference>
<comment type="caution">
    <text evidence="1">The sequence shown here is derived from an EMBL/GenBank/DDBJ whole genome shotgun (WGS) entry which is preliminary data.</text>
</comment>